<evidence type="ECO:0000313" key="3">
    <source>
        <dbReference type="Proteomes" id="UP000073492"/>
    </source>
</evidence>
<dbReference type="GO" id="GO:0043386">
    <property type="term" value="P:mycotoxin biosynthetic process"/>
    <property type="evidence" value="ECO:0007669"/>
    <property type="project" value="InterPro"/>
</dbReference>
<protein>
    <submittedName>
        <fullName evidence="2">Uncharacterized protein</fullName>
    </submittedName>
</protein>
<reference evidence="2 3" key="1">
    <citation type="submission" date="2015-07" db="EMBL/GenBank/DDBJ databases">
        <title>Comparative genomics of the Sigatoka disease complex on banana suggests a link between parallel evolutionary changes in Pseudocercospora fijiensis and Pseudocercospora eumusae and increased virulence on the banana host.</title>
        <authorList>
            <person name="Chang T.-C."/>
            <person name="Salvucci A."/>
            <person name="Crous P.W."/>
            <person name="Stergiopoulos I."/>
        </authorList>
    </citation>
    <scope>NUCLEOTIDE SEQUENCE [LARGE SCALE GENOMIC DNA]</scope>
    <source>
        <strain evidence="2 3">CBS 116634</strain>
    </source>
</reference>
<dbReference type="AlphaFoldDB" id="A0A139I360"/>
<keyword evidence="3" id="KW-1185">Reference proteome</keyword>
<evidence type="ECO:0000256" key="1">
    <source>
        <dbReference type="SAM" id="MobiDB-lite"/>
    </source>
</evidence>
<feature type="compositionally biased region" description="Polar residues" evidence="1">
    <location>
        <begin position="25"/>
        <end position="50"/>
    </location>
</feature>
<accession>A0A139I360</accession>
<comment type="caution">
    <text evidence="2">The sequence shown here is derived from an EMBL/GenBank/DDBJ whole genome shotgun (WGS) entry which is preliminary data.</text>
</comment>
<dbReference type="Proteomes" id="UP000073492">
    <property type="component" value="Unassembled WGS sequence"/>
</dbReference>
<gene>
    <name evidence="2" type="ORF">AC579_7303</name>
</gene>
<feature type="region of interest" description="Disordered" evidence="1">
    <location>
        <begin position="20"/>
        <end position="51"/>
    </location>
</feature>
<evidence type="ECO:0000313" key="2">
    <source>
        <dbReference type="EMBL" id="KXT09153.1"/>
    </source>
</evidence>
<proteinExistence type="predicted"/>
<organism evidence="2 3">
    <name type="scientific">Pseudocercospora musae</name>
    <dbReference type="NCBI Taxonomy" id="113226"/>
    <lineage>
        <taxon>Eukaryota</taxon>
        <taxon>Fungi</taxon>
        <taxon>Dikarya</taxon>
        <taxon>Ascomycota</taxon>
        <taxon>Pezizomycotina</taxon>
        <taxon>Dothideomycetes</taxon>
        <taxon>Dothideomycetidae</taxon>
        <taxon>Mycosphaerellales</taxon>
        <taxon>Mycosphaerellaceae</taxon>
        <taxon>Pseudocercospora</taxon>
    </lineage>
</organism>
<sequence>MALFSAEVEGTEVTGFVPHIKRSPVPQQTHPILSSPAKSTRPASPLSQPARSFFDDTANRLRLVRIPDDTARHHGIEQDPVVGQNYSSITVLHQLHCLIWLHSATAIDRSRERRPHQHATNLEHRLRGVICAADVQNFRSCIHFQRSFRPLTSMGEARDISAEVGAP</sequence>
<dbReference type="EMBL" id="LFZO01000367">
    <property type="protein sequence ID" value="KXT09153.1"/>
    <property type="molecule type" value="Genomic_DNA"/>
</dbReference>
<name>A0A139I360_9PEZI</name>